<evidence type="ECO:0000256" key="6">
    <source>
        <dbReference type="ARBA" id="ARBA00022968"/>
    </source>
</evidence>
<keyword evidence="7 11" id="KW-1133">Transmembrane helix</keyword>
<dbReference type="InterPro" id="IPR003406">
    <property type="entry name" value="Glyco_trans_14"/>
</dbReference>
<organism evidence="12 13">
    <name type="scientific">Echinococcus multilocularis</name>
    <name type="common">Fox tapeworm</name>
    <dbReference type="NCBI Taxonomy" id="6211"/>
    <lineage>
        <taxon>Eukaryota</taxon>
        <taxon>Metazoa</taxon>
        <taxon>Spiralia</taxon>
        <taxon>Lophotrochozoa</taxon>
        <taxon>Platyhelminthes</taxon>
        <taxon>Cestoda</taxon>
        <taxon>Eucestoda</taxon>
        <taxon>Cyclophyllidea</taxon>
        <taxon>Taeniidae</taxon>
        <taxon>Echinococcus</taxon>
    </lineage>
</organism>
<dbReference type="OMA" id="WYKGSIY"/>
<reference evidence="12" key="1">
    <citation type="journal article" date="2013" name="Nature">
        <title>The genomes of four tapeworm species reveal adaptations to parasitism.</title>
        <authorList>
            <person name="Tsai I.J."/>
            <person name="Zarowiecki M."/>
            <person name="Holroyd N."/>
            <person name="Garciarrubio A."/>
            <person name="Sanchez-Flores A."/>
            <person name="Brooks K.L."/>
            <person name="Tracey A."/>
            <person name="Bobes R.J."/>
            <person name="Fragoso G."/>
            <person name="Sciutto E."/>
            <person name="Aslett M."/>
            <person name="Beasley H."/>
            <person name="Bennett H.M."/>
            <person name="Cai J."/>
            <person name="Camicia F."/>
            <person name="Clark R."/>
            <person name="Cucher M."/>
            <person name="De Silva N."/>
            <person name="Day T.A."/>
            <person name="Deplazes P."/>
            <person name="Estrada K."/>
            <person name="Fernandez C."/>
            <person name="Holland P.W."/>
            <person name="Hou J."/>
            <person name="Hu S."/>
            <person name="Huckvale T."/>
            <person name="Hung S.S."/>
            <person name="Kamenetzky L."/>
            <person name="Keane J.A."/>
            <person name="Kiss F."/>
            <person name="Koziol U."/>
            <person name="Lambert O."/>
            <person name="Liu K."/>
            <person name="Luo X."/>
            <person name="Luo Y."/>
            <person name="Macchiaroli N."/>
            <person name="Nichol S."/>
            <person name="Paps J."/>
            <person name="Parkinson J."/>
            <person name="Pouchkina-Stantcheva N."/>
            <person name="Riddiford N."/>
            <person name="Rosenzvit M."/>
            <person name="Salinas G."/>
            <person name="Wasmuth J.D."/>
            <person name="Zamanian M."/>
            <person name="Zheng Y."/>
            <person name="Cai X."/>
            <person name="Soberon X."/>
            <person name="Olson P.D."/>
            <person name="Laclette J.P."/>
            <person name="Brehm K."/>
            <person name="Berriman M."/>
            <person name="Garciarrubio A."/>
            <person name="Bobes R.J."/>
            <person name="Fragoso G."/>
            <person name="Sanchez-Flores A."/>
            <person name="Estrada K."/>
            <person name="Cevallos M.A."/>
            <person name="Morett E."/>
            <person name="Gonzalez V."/>
            <person name="Portillo T."/>
            <person name="Ochoa-Leyva A."/>
            <person name="Jose M.V."/>
            <person name="Sciutto E."/>
            <person name="Landa A."/>
            <person name="Jimenez L."/>
            <person name="Valdes V."/>
            <person name="Carrero J.C."/>
            <person name="Larralde C."/>
            <person name="Morales-Montor J."/>
            <person name="Limon-Lason J."/>
            <person name="Soberon X."/>
            <person name="Laclette J.P."/>
        </authorList>
    </citation>
    <scope>NUCLEOTIDE SEQUENCE [LARGE SCALE GENOMIC DNA]</scope>
</reference>
<comment type="subcellular location">
    <subcellularLocation>
        <location evidence="1">Membrane</location>
        <topology evidence="1">Single-pass type II membrane protein</topology>
    </subcellularLocation>
</comment>
<keyword evidence="8 11" id="KW-0472">Membrane</keyword>
<evidence type="ECO:0000256" key="10">
    <source>
        <dbReference type="ARBA" id="ARBA00038150"/>
    </source>
</evidence>
<dbReference type="AlphaFoldDB" id="A0A087VX45"/>
<dbReference type="Proteomes" id="UP000017246">
    <property type="component" value="Unassembled WGS sequence"/>
</dbReference>
<sequence length="444" mass="50181">MHLSSDVIISIRLTAVSCELFRRETPRLSGTTMSIRYRKSSLWKTAVVLAALASFCLIVYTIKGKRGIGEELATDLDYFTTIDSPLDKRCTRFRRSFPIVNRRDGDVDIAFTLVVHKDPVQIARLMRMIYRTNNYYCIHADLRSSESFVDALEGIASCFGPNVELVPLDHRVEVKWGDESVLKPQVICGKQALQRHSSWKYLINLVGQDFPLRTNLELVALLKALNGSNLIEALAIDEYKHWVGNATLPLGAAWYKGSIYGAYLREFVEEAILGKRVEPIRKAILQPGAFKHPDELFFPTLAFNSHLKLPGSCLTAPSPSSEVRFNYLGKYVIWEGYNVTCPTKSVRGVCILGGEHANQLKSAPHISANKFHAEYQPEAYSEMERWYFDKVKRESFTGSYSKQHFDPAVYANLSCSRNHVLKLCAPITSLLLLLIGKHMLKHCS</sequence>
<evidence type="ECO:0000313" key="13">
    <source>
        <dbReference type="Proteomes" id="UP000017246"/>
    </source>
</evidence>
<evidence type="ECO:0000256" key="8">
    <source>
        <dbReference type="ARBA" id="ARBA00023136"/>
    </source>
</evidence>
<dbReference type="PANTHER" id="PTHR19297:SF191">
    <property type="entry name" value="PROTEIN XYLOSYLTRANSFERASE"/>
    <property type="match status" value="1"/>
</dbReference>
<evidence type="ECO:0000256" key="5">
    <source>
        <dbReference type="ARBA" id="ARBA00022692"/>
    </source>
</evidence>
<feature type="transmembrane region" description="Helical" evidence="11">
    <location>
        <begin position="42"/>
        <end position="62"/>
    </location>
</feature>
<dbReference type="STRING" id="6211.A0A087VX45"/>
<dbReference type="OrthoDB" id="2019572at2759"/>
<keyword evidence="4 12" id="KW-0808">Transferase</keyword>
<evidence type="ECO:0000256" key="1">
    <source>
        <dbReference type="ARBA" id="ARBA00004606"/>
    </source>
</evidence>
<evidence type="ECO:0000256" key="3">
    <source>
        <dbReference type="ARBA" id="ARBA00022676"/>
    </source>
</evidence>
<dbReference type="GO" id="GO:0008375">
    <property type="term" value="F:acetylglucosaminyltransferase activity"/>
    <property type="evidence" value="ECO:0007669"/>
    <property type="project" value="TreeGrafter"/>
</dbReference>
<evidence type="ECO:0000256" key="9">
    <source>
        <dbReference type="ARBA" id="ARBA00023180"/>
    </source>
</evidence>
<comment type="pathway">
    <text evidence="2">Protein modification; protein glycosylation.</text>
</comment>
<dbReference type="EMBL" id="LN902260">
    <property type="protein sequence ID" value="CDI96693.2"/>
    <property type="molecule type" value="Genomic_DNA"/>
</dbReference>
<name>A0A087VX45_ECHMU</name>
<evidence type="ECO:0000313" key="12">
    <source>
        <dbReference type="EMBL" id="CDI96693.2"/>
    </source>
</evidence>
<keyword evidence="6" id="KW-0735">Signal-anchor</keyword>
<proteinExistence type="inferred from homology"/>
<dbReference type="Pfam" id="PF02485">
    <property type="entry name" value="Branch"/>
    <property type="match status" value="1"/>
</dbReference>
<evidence type="ECO:0000256" key="7">
    <source>
        <dbReference type="ARBA" id="ARBA00022989"/>
    </source>
</evidence>
<protein>
    <submittedName>
        <fullName evidence="12">Glycosyltransferase family member</fullName>
    </submittedName>
</protein>
<keyword evidence="5 11" id="KW-0812">Transmembrane</keyword>
<gene>
    <name evidence="12" type="ORF">EmuJ_000039600</name>
</gene>
<keyword evidence="13" id="KW-1185">Reference proteome</keyword>
<dbReference type="PANTHER" id="PTHR19297">
    <property type="entry name" value="GLYCOSYLTRANSFERASE 14 FAMILY MEMBER"/>
    <property type="match status" value="1"/>
</dbReference>
<dbReference type="eggNOG" id="KOG0799">
    <property type="taxonomic scope" value="Eukaryota"/>
</dbReference>
<evidence type="ECO:0000256" key="2">
    <source>
        <dbReference type="ARBA" id="ARBA00004922"/>
    </source>
</evidence>
<dbReference type="GO" id="GO:0016020">
    <property type="term" value="C:membrane"/>
    <property type="evidence" value="ECO:0007669"/>
    <property type="project" value="UniProtKB-SubCell"/>
</dbReference>
<keyword evidence="9" id="KW-0325">Glycoprotein</keyword>
<accession>A0A087VX45</accession>
<reference evidence="12" key="2">
    <citation type="submission" date="2015-11" db="EMBL/GenBank/DDBJ databases">
        <authorList>
            <person name="Zhang Y."/>
            <person name="Guo Z."/>
        </authorList>
    </citation>
    <scope>NUCLEOTIDE SEQUENCE</scope>
</reference>
<comment type="similarity">
    <text evidence="10">Belongs to the glycosyltransferase 14 family.</text>
</comment>
<evidence type="ECO:0000256" key="11">
    <source>
        <dbReference type="SAM" id="Phobius"/>
    </source>
</evidence>
<keyword evidence="3" id="KW-0328">Glycosyltransferase</keyword>
<evidence type="ECO:0000256" key="4">
    <source>
        <dbReference type="ARBA" id="ARBA00022679"/>
    </source>
</evidence>